<gene>
    <name evidence="2" type="ORF">GCM10022261_17320</name>
</gene>
<keyword evidence="3" id="KW-1185">Reference proteome</keyword>
<protein>
    <recommendedName>
        <fullName evidence="4">Glutamine amidotransferase</fullName>
    </recommendedName>
</protein>
<dbReference type="CDD" id="cd01745">
    <property type="entry name" value="GATase1_2"/>
    <property type="match status" value="2"/>
</dbReference>
<dbReference type="PANTHER" id="PTHR43235">
    <property type="entry name" value="GLUTAMINE AMIDOTRANSFERASE PB2B2.05-RELATED"/>
    <property type="match status" value="1"/>
</dbReference>
<dbReference type="RefSeq" id="WP_236866454.1">
    <property type="nucleotide sequence ID" value="NZ_BAABAZ010000006.1"/>
</dbReference>
<dbReference type="Pfam" id="PF07722">
    <property type="entry name" value="Peptidase_C26"/>
    <property type="match status" value="2"/>
</dbReference>
<feature type="region of interest" description="Disordered" evidence="1">
    <location>
        <begin position="511"/>
        <end position="542"/>
    </location>
</feature>
<dbReference type="InterPro" id="IPR011697">
    <property type="entry name" value="Peptidase_C26"/>
</dbReference>
<comment type="caution">
    <text evidence="2">The sequence shown here is derived from an EMBL/GenBank/DDBJ whole genome shotgun (WGS) entry which is preliminary data.</text>
</comment>
<proteinExistence type="predicted"/>
<accession>A0ABP8EJR4</accession>
<evidence type="ECO:0000313" key="3">
    <source>
        <dbReference type="Proteomes" id="UP001501586"/>
    </source>
</evidence>
<dbReference type="InterPro" id="IPR029062">
    <property type="entry name" value="Class_I_gatase-like"/>
</dbReference>
<dbReference type="SUPFAM" id="SSF52317">
    <property type="entry name" value="Class I glutamine amidotransferase-like"/>
    <property type="match status" value="2"/>
</dbReference>
<evidence type="ECO:0000256" key="1">
    <source>
        <dbReference type="SAM" id="MobiDB-lite"/>
    </source>
</evidence>
<reference evidence="3" key="1">
    <citation type="journal article" date="2019" name="Int. J. Syst. Evol. Microbiol.">
        <title>The Global Catalogue of Microorganisms (GCM) 10K type strain sequencing project: providing services to taxonomists for standard genome sequencing and annotation.</title>
        <authorList>
            <consortium name="The Broad Institute Genomics Platform"/>
            <consortium name="The Broad Institute Genome Sequencing Center for Infectious Disease"/>
            <person name="Wu L."/>
            <person name="Ma J."/>
        </authorList>
    </citation>
    <scope>NUCLEOTIDE SEQUENCE [LARGE SCALE GENOMIC DNA]</scope>
    <source>
        <strain evidence="3">JCM 17458</strain>
    </source>
</reference>
<dbReference type="PROSITE" id="PS51273">
    <property type="entry name" value="GATASE_TYPE_1"/>
    <property type="match status" value="2"/>
</dbReference>
<dbReference type="InterPro" id="IPR044668">
    <property type="entry name" value="PuuD-like"/>
</dbReference>
<evidence type="ECO:0000313" key="2">
    <source>
        <dbReference type="EMBL" id="GAA4284201.1"/>
    </source>
</evidence>
<dbReference type="Gene3D" id="3.40.50.880">
    <property type="match status" value="2"/>
</dbReference>
<evidence type="ECO:0008006" key="4">
    <source>
        <dbReference type="Google" id="ProtNLM"/>
    </source>
</evidence>
<dbReference type="PANTHER" id="PTHR43235:SF1">
    <property type="entry name" value="GLUTAMINE AMIDOTRANSFERASE PB2B2.05-RELATED"/>
    <property type="match status" value="1"/>
</dbReference>
<dbReference type="EMBL" id="BAABAZ010000006">
    <property type="protein sequence ID" value="GAA4284201.1"/>
    <property type="molecule type" value="Genomic_DNA"/>
</dbReference>
<organism evidence="2 3">
    <name type="scientific">Brevibacterium daeguense</name>
    <dbReference type="NCBI Taxonomy" id="909936"/>
    <lineage>
        <taxon>Bacteria</taxon>
        <taxon>Bacillati</taxon>
        <taxon>Actinomycetota</taxon>
        <taxon>Actinomycetes</taxon>
        <taxon>Micrococcales</taxon>
        <taxon>Brevibacteriaceae</taxon>
        <taxon>Brevibacterium</taxon>
    </lineage>
</organism>
<name>A0ABP8EJR4_9MICO</name>
<dbReference type="Proteomes" id="UP001501586">
    <property type="component" value="Unassembled WGS sequence"/>
</dbReference>
<sequence length="542" mass="57697">MDKPIIGVTGMVSSSINGLRFSGAVVATAVLEAIVRSGAEPRILFPGGDPASDDHWEGLDGLVVPGGSDINPRLYGQDPIEGVTLTDVDYQDEYDLAMLRGAIDRRLPTLAICRGMQLLNVAFGGDLIQHIDTSSEHVGSIHPVELEDGTLVRRILGKPNVDVSSYHHQAAGRLGEGLLPAAVASDGTIEALELAGAPLVAVQWHPEDRARTDRDDQVLFDWLAEAARTGDAEAAADAVSSGSTGDHRRVSLHELFPEDMPEFPADAPEVAVVAPLYYPGFGEEEYELIRDYAASTVSALHAAGARVVVVDPGNPETRRLEDIERADGVLYLGGGDIDPRLYGGDAEAVAKSSGVDRESDEFSVAGIRATLERDAPLLAVCRGSQVMNVALGGTLIPDLVPGDLHHGAKGEPMFVDEEIHLDPESKIGRILGRREVVVRSGHHQAVEEPGQNLRVVARALDGTVEGVEHTSARWALGLQWHPEDPVGNHDDFRAIIEEFVSQVRTVMRERATAQAPAGEPGDGAGAGVAESDERSPAMAPRS</sequence>